<dbReference type="OrthoDB" id="9798772at2"/>
<evidence type="ECO:0000256" key="1">
    <source>
        <dbReference type="ARBA" id="ARBA00022988"/>
    </source>
</evidence>
<keyword evidence="2 3" id="KW-0143">Chaperone</keyword>
<evidence type="ECO:0000313" key="4">
    <source>
        <dbReference type="EMBL" id="ADG06868.1"/>
    </source>
</evidence>
<keyword evidence="3" id="KW-0963">Cytoplasm</keyword>
<evidence type="ECO:0000256" key="3">
    <source>
        <dbReference type="HAMAP-Rule" id="MF_01385"/>
    </source>
</evidence>
<keyword evidence="1 3" id="KW-0996">Nickel insertion</keyword>
<keyword evidence="5" id="KW-1185">Reference proteome</keyword>
<comment type="function">
    <text evidence="3">Required for maturation of urease via the functional incorporation of the urease nickel metallocenter.</text>
</comment>
<dbReference type="PANTHER" id="PTHR33620:SF1">
    <property type="entry name" value="UREASE ACCESSORY PROTEIN F"/>
    <property type="match status" value="1"/>
</dbReference>
<comment type="subunit">
    <text evidence="3">UreD, UreF and UreG form a complex that acts as a GTP-hydrolysis-dependent molecular chaperone, activating the urease apoprotein by helping to assemble the nickel containing metallocenter of UreC. The UreE protein probably delivers the nickel.</text>
</comment>
<evidence type="ECO:0000256" key="2">
    <source>
        <dbReference type="ARBA" id="ARBA00023186"/>
    </source>
</evidence>
<proteinExistence type="inferred from homology"/>
<dbReference type="GO" id="GO:0016151">
    <property type="term" value="F:nickel cation binding"/>
    <property type="evidence" value="ECO:0007669"/>
    <property type="project" value="UniProtKB-UniRule"/>
</dbReference>
<dbReference type="AlphaFoldDB" id="D5WRD8"/>
<comment type="similarity">
    <text evidence="3">Belongs to the UreF family.</text>
</comment>
<accession>D5WRD8</accession>
<dbReference type="PIRSF" id="PIRSF009467">
    <property type="entry name" value="Ureas_acces_UreF"/>
    <property type="match status" value="1"/>
</dbReference>
<protein>
    <recommendedName>
        <fullName evidence="3">Urease accessory protein UreF</fullName>
    </recommendedName>
</protein>
<sequence>MFPLHGLPLLDSAFPTGAFAHSFGLETAVREGRVTSGRELANWFKVSVQSGTAWMEGVAAFFAHRWVVSGAVARHEDIEDLDRRLTVSRLSRESREGSVKIGRRYLRLAAELYPDSGVGLYRSWIDQGRCFGQAAVAHGWLWAGMGGDGESAAGGYLYISVMTGVQAALRLSVVGQTEAQKVIRDLLPEVEAATARIARDPPAIGRMGSAGLLQEVAAMRHETLYSRLFMS</sequence>
<dbReference type="InterPro" id="IPR038277">
    <property type="entry name" value="UreF_sf"/>
</dbReference>
<dbReference type="Gene3D" id="1.10.4190.10">
    <property type="entry name" value="Urease accessory protein UreF"/>
    <property type="match status" value="1"/>
</dbReference>
<gene>
    <name evidence="3" type="primary">ureF</name>
    <name evidence="4" type="ordered locus">Btus_2191</name>
</gene>
<dbReference type="Proteomes" id="UP000002368">
    <property type="component" value="Chromosome"/>
</dbReference>
<name>D5WRD8_KYRT2</name>
<dbReference type="HAMAP" id="MF_01385">
    <property type="entry name" value="UreF"/>
    <property type="match status" value="1"/>
</dbReference>
<organism evidence="4 5">
    <name type="scientific">Kyrpidia tusciae (strain DSM 2912 / NBRC 15312 / T2)</name>
    <name type="common">Bacillus tusciae</name>
    <dbReference type="NCBI Taxonomy" id="562970"/>
    <lineage>
        <taxon>Bacteria</taxon>
        <taxon>Bacillati</taxon>
        <taxon>Bacillota</taxon>
        <taxon>Bacilli</taxon>
        <taxon>Bacillales</taxon>
        <taxon>Alicyclobacillaceae</taxon>
        <taxon>Kyrpidia</taxon>
    </lineage>
</organism>
<comment type="subcellular location">
    <subcellularLocation>
        <location evidence="3">Cytoplasm</location>
    </subcellularLocation>
</comment>
<dbReference type="KEGG" id="bts:Btus_2191"/>
<dbReference type="Pfam" id="PF01730">
    <property type="entry name" value="UreF"/>
    <property type="match status" value="1"/>
</dbReference>
<dbReference type="eggNOG" id="COG0830">
    <property type="taxonomic scope" value="Bacteria"/>
</dbReference>
<dbReference type="HOGENOM" id="CLU_049215_4_2_9"/>
<evidence type="ECO:0000313" key="5">
    <source>
        <dbReference type="Proteomes" id="UP000002368"/>
    </source>
</evidence>
<dbReference type="PANTHER" id="PTHR33620">
    <property type="entry name" value="UREASE ACCESSORY PROTEIN F"/>
    <property type="match status" value="1"/>
</dbReference>
<dbReference type="EMBL" id="CP002017">
    <property type="protein sequence ID" value="ADG06868.1"/>
    <property type="molecule type" value="Genomic_DNA"/>
</dbReference>
<reference evidence="4 5" key="1">
    <citation type="journal article" date="2011" name="Stand. Genomic Sci.">
        <title>Complete genome sequence of the thermophilic, hydrogen-oxidizing Bacillus tusciae type strain (T2) and reclassification in the new genus, Kyrpidia gen. nov. as Kyrpidia tusciae comb. nov. and emendation of the family Alicyclobacillaceae da Costa and Rainey, 2010.</title>
        <authorList>
            <person name="Klenk H.P."/>
            <person name="Lapidus A."/>
            <person name="Chertkov O."/>
            <person name="Copeland A."/>
            <person name="Del Rio T.G."/>
            <person name="Nolan M."/>
            <person name="Lucas S."/>
            <person name="Chen F."/>
            <person name="Tice H."/>
            <person name="Cheng J.F."/>
            <person name="Han C."/>
            <person name="Bruce D."/>
            <person name="Goodwin L."/>
            <person name="Pitluck S."/>
            <person name="Pati A."/>
            <person name="Ivanova N."/>
            <person name="Mavromatis K."/>
            <person name="Daum C."/>
            <person name="Chen A."/>
            <person name="Palaniappan K."/>
            <person name="Chang Y.J."/>
            <person name="Land M."/>
            <person name="Hauser L."/>
            <person name="Jeffries C.D."/>
            <person name="Detter J.C."/>
            <person name="Rohde M."/>
            <person name="Abt B."/>
            <person name="Pukall R."/>
            <person name="Goker M."/>
            <person name="Bristow J."/>
            <person name="Markowitz V."/>
            <person name="Hugenholtz P."/>
            <person name="Eisen J.A."/>
        </authorList>
    </citation>
    <scope>NUCLEOTIDE SEQUENCE [LARGE SCALE GENOMIC DNA]</scope>
    <source>
        <strain evidence="4 5">DSM 2912</strain>
    </source>
</reference>
<dbReference type="InterPro" id="IPR002639">
    <property type="entry name" value="UreF"/>
</dbReference>
<dbReference type="RefSeq" id="WP_013076151.1">
    <property type="nucleotide sequence ID" value="NC_014098.1"/>
</dbReference>
<dbReference type="STRING" id="562970.Btus_2191"/>
<dbReference type="GO" id="GO:0005737">
    <property type="term" value="C:cytoplasm"/>
    <property type="evidence" value="ECO:0007669"/>
    <property type="project" value="UniProtKB-SubCell"/>
</dbReference>